<feature type="compositionally biased region" description="Acidic residues" evidence="1">
    <location>
        <begin position="522"/>
        <end position="541"/>
    </location>
</feature>
<feature type="compositionally biased region" description="Basic and acidic residues" evidence="1">
    <location>
        <begin position="472"/>
        <end position="485"/>
    </location>
</feature>
<feature type="compositionally biased region" description="Basic and acidic residues" evidence="1">
    <location>
        <begin position="7"/>
        <end position="26"/>
    </location>
</feature>
<feature type="compositionally biased region" description="Basic residues" evidence="1">
    <location>
        <begin position="239"/>
        <end position="248"/>
    </location>
</feature>
<feature type="compositionally biased region" description="Basic residues" evidence="1">
    <location>
        <begin position="557"/>
        <end position="567"/>
    </location>
</feature>
<feature type="compositionally biased region" description="Basic and acidic residues" evidence="1">
    <location>
        <begin position="353"/>
        <end position="368"/>
    </location>
</feature>
<feature type="compositionally biased region" description="Basic and acidic residues" evidence="1">
    <location>
        <begin position="417"/>
        <end position="427"/>
    </location>
</feature>
<feature type="compositionally biased region" description="Basic residues" evidence="1">
    <location>
        <begin position="450"/>
        <end position="459"/>
    </location>
</feature>
<evidence type="ECO:0000256" key="1">
    <source>
        <dbReference type="SAM" id="MobiDB-lite"/>
    </source>
</evidence>
<dbReference type="AlphaFoldDB" id="A0A8W7PCY3"/>
<dbReference type="VEuPathDB" id="VectorBase:ACON2_041534"/>
<feature type="compositionally biased region" description="Basic and acidic residues" evidence="1">
    <location>
        <begin position="436"/>
        <end position="449"/>
    </location>
</feature>
<feature type="compositionally biased region" description="Low complexity" evidence="1">
    <location>
        <begin position="42"/>
        <end position="64"/>
    </location>
</feature>
<feature type="region of interest" description="Disordered" evidence="1">
    <location>
        <begin position="1"/>
        <end position="567"/>
    </location>
</feature>
<feature type="compositionally biased region" description="Acidic residues" evidence="1">
    <location>
        <begin position="764"/>
        <end position="773"/>
    </location>
</feature>
<feature type="region of interest" description="Disordered" evidence="1">
    <location>
        <begin position="608"/>
        <end position="773"/>
    </location>
</feature>
<organism evidence="2">
    <name type="scientific">Anopheles coluzzii</name>
    <name type="common">African malaria mosquito</name>
    <dbReference type="NCBI Taxonomy" id="1518534"/>
    <lineage>
        <taxon>Eukaryota</taxon>
        <taxon>Metazoa</taxon>
        <taxon>Ecdysozoa</taxon>
        <taxon>Arthropoda</taxon>
        <taxon>Hexapoda</taxon>
        <taxon>Insecta</taxon>
        <taxon>Pterygota</taxon>
        <taxon>Neoptera</taxon>
        <taxon>Endopterygota</taxon>
        <taxon>Diptera</taxon>
        <taxon>Nematocera</taxon>
        <taxon>Culicoidea</taxon>
        <taxon>Culicidae</taxon>
        <taxon>Anophelinae</taxon>
        <taxon>Anopheles</taxon>
    </lineage>
</organism>
<feature type="compositionally biased region" description="Acidic residues" evidence="1">
    <location>
        <begin position="726"/>
        <end position="736"/>
    </location>
</feature>
<dbReference type="EnsemblMetazoa" id="ACOM029675-RA">
    <property type="protein sequence ID" value="ACOM029675-PA.1"/>
    <property type="gene ID" value="ACOM029675"/>
</dbReference>
<name>A0A8W7PCY3_ANOCL</name>
<protein>
    <submittedName>
        <fullName evidence="2">Uncharacterized protein</fullName>
    </submittedName>
</protein>
<feature type="compositionally biased region" description="Basic and acidic residues" evidence="1">
    <location>
        <begin position="622"/>
        <end position="636"/>
    </location>
</feature>
<reference evidence="2" key="1">
    <citation type="submission" date="2022-08" db="UniProtKB">
        <authorList>
            <consortium name="EnsemblMetazoa"/>
        </authorList>
    </citation>
    <scope>IDENTIFICATION</scope>
</reference>
<evidence type="ECO:0000313" key="2">
    <source>
        <dbReference type="EnsemblMetazoa" id="ACOM029675-PA.1"/>
    </source>
</evidence>
<feature type="compositionally biased region" description="Polar residues" evidence="1">
    <location>
        <begin position="75"/>
        <end position="87"/>
    </location>
</feature>
<accession>A0A8W7PCY3</accession>
<feature type="compositionally biased region" description="Basic and acidic residues" evidence="1">
    <location>
        <begin position="660"/>
        <end position="725"/>
    </location>
</feature>
<feature type="compositionally biased region" description="Basic and acidic residues" evidence="1">
    <location>
        <begin position="398"/>
        <end position="408"/>
    </location>
</feature>
<feature type="compositionally biased region" description="Basic and acidic residues" evidence="1">
    <location>
        <begin position="792"/>
        <end position="812"/>
    </location>
</feature>
<feature type="compositionally biased region" description="Low complexity" evidence="1">
    <location>
        <begin position="328"/>
        <end position="343"/>
    </location>
</feature>
<feature type="compositionally biased region" description="Pro residues" evidence="1">
    <location>
        <begin position="904"/>
        <end position="915"/>
    </location>
</feature>
<feature type="compositionally biased region" description="Basic and acidic residues" evidence="1">
    <location>
        <begin position="271"/>
        <end position="290"/>
    </location>
</feature>
<dbReference type="Proteomes" id="UP000075882">
    <property type="component" value="Unassembled WGS sequence"/>
</dbReference>
<feature type="region of interest" description="Disordered" evidence="1">
    <location>
        <begin position="792"/>
        <end position="813"/>
    </location>
</feature>
<feature type="compositionally biased region" description="Basic and acidic residues" evidence="1">
    <location>
        <begin position="206"/>
        <end position="229"/>
    </location>
</feature>
<feature type="compositionally biased region" description="Basic and acidic residues" evidence="1">
    <location>
        <begin position="147"/>
        <end position="160"/>
    </location>
</feature>
<feature type="region of interest" description="Disordered" evidence="1">
    <location>
        <begin position="858"/>
        <end position="935"/>
    </location>
</feature>
<sequence length="935" mass="101581">MSGKGSSTKDVDEKLASKSTRKDDKTTPTSGSGGNAATVKTSSAKGAGQGAKSNKKANNSSGSSDLKQNKPGISESVSKITEQQKMDGTSELPVVKQSAEQEGSLTIGRGSSIEQEDQEEKNEEVHIRIDSIVKALEREDIETSSAIKKESADESKKDGSGDGVIAIPAVDSAQSKSLHEIKTKKQPTPRKPPAKKDCSAASSKSKAKEMNEKKKAAVVDQVSKKEVKFQEQPPPASPAKRKYAKKPKSGTEDTGSGEKPAKMAKSTTPKKPKDGEKAQDQTEERTKEDSSDVGPETNVPQSASGPILAGLLKSSGKQGKRSYARKNSSSGTSGKSTKVSVSSGPCSVPAVPEECHSKEGKLEKKDVYDFDDSESEIDAPVKAGKPNFKRKSSVDVSQSREDISRDTTDDSLTAKPKIVEGKKEEIRSNPPGAGSDGEREKADEDDNKKRIVPLKKQKRRIEAALSETVSSMKKEQKTGESSESEKEQDDADLAEKKTKKKAATLTKKLKQEAKEDLHSSADEADDDDEGEDDGEDDEDNGSGDSDGCSSTDTVRTRIAKKRQSAKKRNVKLYGFWSGPKRHRVASLNALAKVHCLYENEMRGALEASLMSQSSGSRVIRTITKDGERIKKERICPEEESAGEESRSGETVSSEMAPHGKGKEPEQSKSKEPERKEPDKKREEKKETPKQERKEAPSHQQKQADEAAREEVKPKVKEEAPKKDSDQDSAESSEEEPVVMRNLRCAPGLRGAGKHWDPDASSLESEIEQLPDSDETYAQEVLTKKKKVVIKTEPMRDRKDDPMEVKREIEEPRPVSSNLVIAQDTEVTITGVYVNSSLGANQEAYCKMQYRVQQSVTEERLVRPGEAPPKSYTPLSALSSMRPPNDQTLSTPPLFVQPAQCDSPLGPPRAFYPPPTSSSGSSSAFCAPMPHDSPGK</sequence>
<feature type="compositionally biased region" description="Basic and acidic residues" evidence="1">
    <location>
        <begin position="509"/>
        <end position="521"/>
    </location>
</feature>
<proteinExistence type="predicted"/>
<feature type="compositionally biased region" description="Basic and acidic residues" evidence="1">
    <location>
        <begin position="123"/>
        <end position="138"/>
    </location>
</feature>
<feature type="compositionally biased region" description="Low complexity" evidence="1">
    <location>
        <begin position="542"/>
        <end position="552"/>
    </location>
</feature>